<feature type="transmembrane region" description="Helical" evidence="1">
    <location>
        <begin position="12"/>
        <end position="36"/>
    </location>
</feature>
<evidence type="ECO:0000313" key="3">
    <source>
        <dbReference type="Proteomes" id="UP001619887"/>
    </source>
</evidence>
<keyword evidence="3" id="KW-1185">Reference proteome</keyword>
<accession>A0ABD2FFI8</accession>
<keyword evidence="1" id="KW-1133">Transmembrane helix</keyword>
<dbReference type="AlphaFoldDB" id="A0ABD2FFI8"/>
<dbReference type="Proteomes" id="UP001619887">
    <property type="component" value="Unassembled WGS sequence"/>
</dbReference>
<reference evidence="2 3" key="1">
    <citation type="journal article" date="2022" name="G3 (Bethesda)">
        <title>Evaluating Illumina-, Nanopore-, and PacBio-based genome assembly strategies with the bald notothen, Trematomus borchgrevinki.</title>
        <authorList>
            <person name="Rayamajhi N."/>
            <person name="Cheng C.C."/>
            <person name="Catchen J.M."/>
        </authorList>
    </citation>
    <scope>NUCLEOTIDE SEQUENCE [LARGE SCALE GENOMIC DNA]</scope>
    <source>
        <strain evidence="2">AGRC-2024</strain>
    </source>
</reference>
<evidence type="ECO:0000256" key="1">
    <source>
        <dbReference type="SAM" id="Phobius"/>
    </source>
</evidence>
<evidence type="ECO:0000313" key="2">
    <source>
        <dbReference type="EMBL" id="KAL3040463.1"/>
    </source>
</evidence>
<reference evidence="2 3" key="2">
    <citation type="journal article" date="2024" name="G3 (Bethesda)">
        <title>The genome of the cryopelagic Antarctic bald notothen, Trematomus borchgrevinki.</title>
        <authorList>
            <person name="Rayamajhi N."/>
            <person name="Rivera-Colon A.G."/>
            <person name="Minhas B.F."/>
            <person name="Cheng C.C."/>
            <person name="Catchen J.M."/>
        </authorList>
    </citation>
    <scope>NUCLEOTIDE SEQUENCE [LARGE SCALE GENOMIC DNA]</scope>
    <source>
        <strain evidence="2">AGRC-2024</strain>
    </source>
</reference>
<gene>
    <name evidence="2" type="ORF">OYC64_011477</name>
</gene>
<keyword evidence="1" id="KW-0812">Transmembrane</keyword>
<organism evidence="2 3">
    <name type="scientific">Pagothenia borchgrevinki</name>
    <name type="common">Bald rockcod</name>
    <name type="synonym">Trematomus borchgrevinki</name>
    <dbReference type="NCBI Taxonomy" id="8213"/>
    <lineage>
        <taxon>Eukaryota</taxon>
        <taxon>Metazoa</taxon>
        <taxon>Chordata</taxon>
        <taxon>Craniata</taxon>
        <taxon>Vertebrata</taxon>
        <taxon>Euteleostomi</taxon>
        <taxon>Actinopterygii</taxon>
        <taxon>Neopterygii</taxon>
        <taxon>Teleostei</taxon>
        <taxon>Neoteleostei</taxon>
        <taxon>Acanthomorphata</taxon>
        <taxon>Eupercaria</taxon>
        <taxon>Perciformes</taxon>
        <taxon>Notothenioidei</taxon>
        <taxon>Nototheniidae</taxon>
        <taxon>Pagothenia</taxon>
    </lineage>
</organism>
<keyword evidence="1" id="KW-0472">Membrane</keyword>
<protein>
    <submittedName>
        <fullName evidence="2">Uncharacterized protein</fullName>
    </submittedName>
</protein>
<comment type="caution">
    <text evidence="2">The sequence shown here is derived from an EMBL/GenBank/DDBJ whole genome shotgun (WGS) entry which is preliminary data.</text>
</comment>
<proteinExistence type="predicted"/>
<dbReference type="EMBL" id="JBIYXZ010002090">
    <property type="protein sequence ID" value="KAL3040463.1"/>
    <property type="molecule type" value="Genomic_DNA"/>
</dbReference>
<name>A0ABD2FFI8_PAGBO</name>
<sequence>MNSPHGWSPTTLVIGMSLILLILTLMNLGLFFKLWAMEDVAHRMYLSTKHRLRERNEARLAPDYMPRQGPEYQSREDAQLLKNVLQDSINLLEQLRSSLLVLHKNFAMANRTAPPQ</sequence>